<dbReference type="eggNOG" id="ENOG5033I5K">
    <property type="taxonomic scope" value="Bacteria"/>
</dbReference>
<evidence type="ECO:0000313" key="1">
    <source>
        <dbReference type="EMBL" id="ALU25500.1"/>
    </source>
</evidence>
<dbReference type="AlphaFoldDB" id="A0A0S7EDG7"/>
<dbReference type="EMBL" id="CP013690">
    <property type="protein sequence ID" value="ALU25500.1"/>
    <property type="molecule type" value="Genomic_DNA"/>
</dbReference>
<dbReference type="KEGG" id="mod:AS202_04745"/>
<accession>A0A0S7EDG7</accession>
<sequence length="116" mass="13393">MNETIIATVVGFVSSLATWWAARRKSKAEVQSSELDNVEKSLKYYRDIVDDLGIKLKEATNELYKTSNLHREAIDELTAAKKVIINLEQKLEKLALQNKELIDELRKYKQLNGKRE</sequence>
<name>A0A0S7EDG7_9FLAO</name>
<reference evidence="1 2" key="1">
    <citation type="journal article" date="2016" name="J. Zhejiang Univ. Sci. B">
        <title>Antibiotic resistance mechanisms of Myroides sp.</title>
        <authorList>
            <person name="Hu S."/>
            <person name="Yuan S."/>
            <person name="Qu H."/>
            <person name="Jiang T."/>
            <person name="Zhou Y."/>
            <person name="Wang M."/>
            <person name="Ming D."/>
        </authorList>
    </citation>
    <scope>NUCLEOTIDE SEQUENCE [LARGE SCALE GENOMIC DNA]</scope>
    <source>
        <strain evidence="1 2">PR63039</strain>
    </source>
</reference>
<gene>
    <name evidence="1" type="ORF">AS202_04745</name>
</gene>
<proteinExistence type="predicted"/>
<evidence type="ECO:0000313" key="2">
    <source>
        <dbReference type="Proteomes" id="UP000069030"/>
    </source>
</evidence>
<protein>
    <submittedName>
        <fullName evidence="1">Uncharacterized protein</fullName>
    </submittedName>
</protein>
<organism evidence="1 2">
    <name type="scientific">Myroides odoratimimus</name>
    <dbReference type="NCBI Taxonomy" id="76832"/>
    <lineage>
        <taxon>Bacteria</taxon>
        <taxon>Pseudomonadati</taxon>
        <taxon>Bacteroidota</taxon>
        <taxon>Flavobacteriia</taxon>
        <taxon>Flavobacteriales</taxon>
        <taxon>Flavobacteriaceae</taxon>
        <taxon>Myroides</taxon>
    </lineage>
</organism>
<dbReference type="RefSeq" id="WP_006259913.1">
    <property type="nucleotide sequence ID" value="NZ_BCMQ01000009.1"/>
</dbReference>
<dbReference type="Proteomes" id="UP000069030">
    <property type="component" value="Chromosome"/>
</dbReference>